<evidence type="ECO:0000256" key="4">
    <source>
        <dbReference type="ARBA" id="ARBA00022833"/>
    </source>
</evidence>
<gene>
    <name evidence="6" type="ORF">C0Q70_16087</name>
</gene>
<dbReference type="PANTHER" id="PTHR46395">
    <property type="entry name" value="ADP-RIBOSYLATION FACTOR GTPASE-ACTIVATING PROTEIN 1"/>
    <property type="match status" value="1"/>
</dbReference>
<dbReference type="OrthoDB" id="983479at2759"/>
<dbReference type="AlphaFoldDB" id="A0A2T7NNT1"/>
<evidence type="ECO:0000256" key="1">
    <source>
        <dbReference type="ARBA" id="ARBA00022468"/>
    </source>
</evidence>
<dbReference type="Proteomes" id="UP000245119">
    <property type="component" value="Linkage Group LG10"/>
</dbReference>
<evidence type="ECO:0000313" key="6">
    <source>
        <dbReference type="EMBL" id="PVD22831.1"/>
    </source>
</evidence>
<feature type="region of interest" description="Disordered" evidence="5">
    <location>
        <begin position="264"/>
        <end position="437"/>
    </location>
</feature>
<keyword evidence="1" id="KW-0343">GTPase activation</keyword>
<evidence type="ECO:0000256" key="2">
    <source>
        <dbReference type="ARBA" id="ARBA00022723"/>
    </source>
</evidence>
<dbReference type="GO" id="GO:0030100">
    <property type="term" value="P:regulation of endocytosis"/>
    <property type="evidence" value="ECO:0007669"/>
    <property type="project" value="TreeGrafter"/>
</dbReference>
<dbReference type="GO" id="GO:0032012">
    <property type="term" value="P:regulation of ARF protein signal transduction"/>
    <property type="evidence" value="ECO:0007669"/>
    <property type="project" value="TreeGrafter"/>
</dbReference>
<name>A0A2T7NNT1_POMCA</name>
<dbReference type="PANTHER" id="PTHR46395:SF1">
    <property type="entry name" value="ADP-RIBOSYLATION FACTOR GTPASE-ACTIVATING PROTEIN 1"/>
    <property type="match status" value="1"/>
</dbReference>
<accession>A0A2T7NNT1</accession>
<keyword evidence="3" id="KW-0863">Zinc-finger</keyword>
<keyword evidence="7" id="KW-1185">Reference proteome</keyword>
<evidence type="ECO:0000313" key="7">
    <source>
        <dbReference type="Proteomes" id="UP000245119"/>
    </source>
</evidence>
<dbReference type="GO" id="GO:0000139">
    <property type="term" value="C:Golgi membrane"/>
    <property type="evidence" value="ECO:0007669"/>
    <property type="project" value="TreeGrafter"/>
</dbReference>
<dbReference type="EMBL" id="PZQS01000010">
    <property type="protein sequence ID" value="PVD22831.1"/>
    <property type="molecule type" value="Genomic_DNA"/>
</dbReference>
<reference evidence="6 7" key="1">
    <citation type="submission" date="2018-04" db="EMBL/GenBank/DDBJ databases">
        <title>The genome of golden apple snail Pomacea canaliculata provides insight into stress tolerance and invasive adaptation.</title>
        <authorList>
            <person name="Liu C."/>
            <person name="Liu B."/>
            <person name="Ren Y."/>
            <person name="Zhang Y."/>
            <person name="Wang H."/>
            <person name="Li S."/>
            <person name="Jiang F."/>
            <person name="Yin L."/>
            <person name="Zhang G."/>
            <person name="Qian W."/>
            <person name="Fan W."/>
        </authorList>
    </citation>
    <scope>NUCLEOTIDE SEQUENCE [LARGE SCALE GENOMIC DNA]</scope>
    <source>
        <strain evidence="6">SZHN2017</strain>
        <tissue evidence="6">Muscle</tissue>
    </source>
</reference>
<keyword evidence="2" id="KW-0479">Metal-binding</keyword>
<organism evidence="6 7">
    <name type="scientific">Pomacea canaliculata</name>
    <name type="common">Golden apple snail</name>
    <dbReference type="NCBI Taxonomy" id="400727"/>
    <lineage>
        <taxon>Eukaryota</taxon>
        <taxon>Metazoa</taxon>
        <taxon>Spiralia</taxon>
        <taxon>Lophotrochozoa</taxon>
        <taxon>Mollusca</taxon>
        <taxon>Gastropoda</taxon>
        <taxon>Caenogastropoda</taxon>
        <taxon>Architaenioglossa</taxon>
        <taxon>Ampullarioidea</taxon>
        <taxon>Ampullariidae</taxon>
        <taxon>Pomacea</taxon>
    </lineage>
</organism>
<keyword evidence="4" id="KW-0862">Zinc</keyword>
<feature type="compositionally biased region" description="Polar residues" evidence="5">
    <location>
        <begin position="286"/>
        <end position="295"/>
    </location>
</feature>
<evidence type="ECO:0000256" key="5">
    <source>
        <dbReference type="SAM" id="MobiDB-lite"/>
    </source>
</evidence>
<protein>
    <submittedName>
        <fullName evidence="6">Uncharacterized protein</fullName>
    </submittedName>
</protein>
<feature type="compositionally biased region" description="Low complexity" evidence="5">
    <location>
        <begin position="380"/>
        <end position="389"/>
    </location>
</feature>
<dbReference type="GO" id="GO:0008270">
    <property type="term" value="F:zinc ion binding"/>
    <property type="evidence" value="ECO:0007669"/>
    <property type="project" value="UniProtKB-KW"/>
</dbReference>
<dbReference type="GO" id="GO:0005096">
    <property type="term" value="F:GTPase activator activity"/>
    <property type="evidence" value="ECO:0007669"/>
    <property type="project" value="UniProtKB-KW"/>
</dbReference>
<comment type="caution">
    <text evidence="6">The sequence shown here is derived from an EMBL/GenBank/DDBJ whole genome shotgun (WGS) entry which is preliminary data.</text>
</comment>
<evidence type="ECO:0000256" key="3">
    <source>
        <dbReference type="ARBA" id="ARBA00022771"/>
    </source>
</evidence>
<proteinExistence type="predicted"/>
<sequence>MLGKDAASDRQLEGRGVGPKCTGKWSFRSMQHPVLSARTPDSIFVHSCHLAALKGARRDCNRDPAFTDYAMAEAANFIFHVASDDSARLLFSLARALPVNLYVGHVLTRCVEGMTCVYGQTIRRGQFDRRRCGGMVWSSKGRCDGVMVGAEVVKTTGTLMMELWPWLLGLCSAVKLASTAGQKTKELSQSVSESVLKPTKDKVADGNILEDVSASVSSFASKVKDGTLINDVGSSMSGFASKLSAASAKGWTGLQSLWGEPKTTLATADTSPGEKTSLLGMGGYGSNSAGDSSGNKLLAEDEDSWGESWGGDWQKDSGGVSGGSGKHQKLNSNDWSAGNDEDLEAWLNEDSPYKAMMGKEKPQASATKKTSKDAKKMSSKAKTSAAKGSDWNDVEWDSGFTSPGKQKEPLVGNLLDLSEGDANTCANTKADAGWDNEVWADEEDEWQSLDLDSSKGKKSS</sequence>
<feature type="compositionally biased region" description="Polar residues" evidence="5">
    <location>
        <begin position="264"/>
        <end position="274"/>
    </location>
</feature>